<accession>A0ABN7ACN5</accession>
<reference evidence="1 2" key="1">
    <citation type="submission" date="2023-09" db="EMBL/GenBank/DDBJ databases">
        <title>Nesidiocoris tenuis whole genome shotgun sequence.</title>
        <authorList>
            <person name="Shibata T."/>
            <person name="Shimoda M."/>
            <person name="Kobayashi T."/>
            <person name="Uehara T."/>
        </authorList>
    </citation>
    <scope>NUCLEOTIDE SEQUENCE [LARGE SCALE GENOMIC DNA]</scope>
    <source>
        <strain evidence="1 2">Japan</strain>
    </source>
</reference>
<keyword evidence="2" id="KW-1185">Reference proteome</keyword>
<name>A0ABN7ACN5_9HEMI</name>
<protein>
    <submittedName>
        <fullName evidence="1">Uncharacterized protein</fullName>
    </submittedName>
</protein>
<dbReference type="Proteomes" id="UP001307889">
    <property type="component" value="Chromosome 2"/>
</dbReference>
<sequence length="80" mass="8867">MSPQMKTNDAQVPFHTVVPFLRLFSSVSWGGHECASESSPPNHGIEKLSRQLEKLYAVVTSNSRVTVSRKPLAIDRDEGN</sequence>
<evidence type="ECO:0000313" key="1">
    <source>
        <dbReference type="EMBL" id="BES90058.1"/>
    </source>
</evidence>
<evidence type="ECO:0000313" key="2">
    <source>
        <dbReference type="Proteomes" id="UP001307889"/>
    </source>
</evidence>
<proteinExistence type="predicted"/>
<dbReference type="EMBL" id="AP028910">
    <property type="protein sequence ID" value="BES90058.1"/>
    <property type="molecule type" value="Genomic_DNA"/>
</dbReference>
<organism evidence="1 2">
    <name type="scientific">Nesidiocoris tenuis</name>
    <dbReference type="NCBI Taxonomy" id="355587"/>
    <lineage>
        <taxon>Eukaryota</taxon>
        <taxon>Metazoa</taxon>
        <taxon>Ecdysozoa</taxon>
        <taxon>Arthropoda</taxon>
        <taxon>Hexapoda</taxon>
        <taxon>Insecta</taxon>
        <taxon>Pterygota</taxon>
        <taxon>Neoptera</taxon>
        <taxon>Paraneoptera</taxon>
        <taxon>Hemiptera</taxon>
        <taxon>Heteroptera</taxon>
        <taxon>Panheteroptera</taxon>
        <taxon>Cimicomorpha</taxon>
        <taxon>Miridae</taxon>
        <taxon>Dicyphina</taxon>
        <taxon>Nesidiocoris</taxon>
    </lineage>
</organism>
<gene>
    <name evidence="1" type="ORF">NTJ_02866</name>
</gene>